<comment type="caution">
    <text evidence="6">The sequence shown here is derived from an EMBL/GenBank/DDBJ whole genome shotgun (WGS) entry which is preliminary data.</text>
</comment>
<organism evidence="6 7">
    <name type="scientific">Hypsizygus marmoreus</name>
    <name type="common">White beech mushroom</name>
    <name type="synonym">Agaricus marmoreus</name>
    <dbReference type="NCBI Taxonomy" id="39966"/>
    <lineage>
        <taxon>Eukaryota</taxon>
        <taxon>Fungi</taxon>
        <taxon>Dikarya</taxon>
        <taxon>Basidiomycota</taxon>
        <taxon>Agaricomycotina</taxon>
        <taxon>Agaricomycetes</taxon>
        <taxon>Agaricomycetidae</taxon>
        <taxon>Agaricales</taxon>
        <taxon>Tricholomatineae</taxon>
        <taxon>Lyophyllaceae</taxon>
        <taxon>Hypsizygus</taxon>
    </lineage>
</organism>
<evidence type="ECO:0000256" key="4">
    <source>
        <dbReference type="ARBA" id="ARBA00023239"/>
    </source>
</evidence>
<evidence type="ECO:0000256" key="3">
    <source>
        <dbReference type="ARBA" id="ARBA00022833"/>
    </source>
</evidence>
<reference evidence="6" key="1">
    <citation type="submission" date="2018-04" db="EMBL/GenBank/DDBJ databases">
        <title>Whole genome sequencing of Hypsizygus marmoreus.</title>
        <authorList>
            <person name="Choi I.-G."/>
            <person name="Min B."/>
            <person name="Kim J.-G."/>
            <person name="Kim S."/>
            <person name="Oh Y.-L."/>
            <person name="Kong W.-S."/>
            <person name="Park H."/>
            <person name="Jeong J."/>
            <person name="Song E.-S."/>
        </authorList>
    </citation>
    <scope>NUCLEOTIDE SEQUENCE [LARGE SCALE GENOMIC DNA]</scope>
    <source>
        <strain evidence="6">51987-8</strain>
    </source>
</reference>
<comment type="similarity">
    <text evidence="1">Belongs to the Gfa family.</text>
</comment>
<dbReference type="InParanoid" id="A0A369KB93"/>
<dbReference type="SUPFAM" id="SSF51316">
    <property type="entry name" value="Mss4-like"/>
    <property type="match status" value="1"/>
</dbReference>
<evidence type="ECO:0000313" key="6">
    <source>
        <dbReference type="EMBL" id="RDB29034.1"/>
    </source>
</evidence>
<evidence type="ECO:0000259" key="5">
    <source>
        <dbReference type="PROSITE" id="PS51891"/>
    </source>
</evidence>
<dbReference type="Gene3D" id="3.90.1590.10">
    <property type="entry name" value="glutathione-dependent formaldehyde- activating enzyme (gfa)"/>
    <property type="match status" value="1"/>
</dbReference>
<dbReference type="PANTHER" id="PTHR33337:SF40">
    <property type="entry name" value="CENP-V_GFA DOMAIN-CONTAINING PROTEIN-RELATED"/>
    <property type="match status" value="1"/>
</dbReference>
<dbReference type="GO" id="GO:0016846">
    <property type="term" value="F:carbon-sulfur lyase activity"/>
    <property type="evidence" value="ECO:0007669"/>
    <property type="project" value="InterPro"/>
</dbReference>
<dbReference type="InterPro" id="IPR011057">
    <property type="entry name" value="Mss4-like_sf"/>
</dbReference>
<dbReference type="GO" id="GO:0046872">
    <property type="term" value="F:metal ion binding"/>
    <property type="evidence" value="ECO:0007669"/>
    <property type="project" value="UniProtKB-KW"/>
</dbReference>
<sequence length="158" mass="17928">MSDNSNPSQVVLRGGCFCRAVSYEVIGNPIRSAYCHCTLCQRLNACPFIHTIHFPASAFKWTHGQPHEDALDSFSVPEKPWKNRWRCKRCGAAVASYHGKENRWSVWGAQLERDAGGKIKDWDTVKPTAHIFYGTRMVNVDDALGKWVGYENKSERVL</sequence>
<name>A0A369KB93_HYPMA</name>
<keyword evidence="7" id="KW-1185">Reference proteome</keyword>
<dbReference type="InterPro" id="IPR006913">
    <property type="entry name" value="CENP-V/GFA"/>
</dbReference>
<protein>
    <recommendedName>
        <fullName evidence="5">CENP-V/GFA domain-containing protein</fullName>
    </recommendedName>
</protein>
<keyword evidence="2" id="KW-0479">Metal-binding</keyword>
<evidence type="ECO:0000313" key="7">
    <source>
        <dbReference type="Proteomes" id="UP000076154"/>
    </source>
</evidence>
<dbReference type="AlphaFoldDB" id="A0A369KB93"/>
<evidence type="ECO:0000256" key="2">
    <source>
        <dbReference type="ARBA" id="ARBA00022723"/>
    </source>
</evidence>
<dbReference type="EMBL" id="LUEZ02000010">
    <property type="protein sequence ID" value="RDB29034.1"/>
    <property type="molecule type" value="Genomic_DNA"/>
</dbReference>
<feature type="domain" description="CENP-V/GFA" evidence="5">
    <location>
        <begin position="12"/>
        <end position="123"/>
    </location>
</feature>
<keyword evidence="3" id="KW-0862">Zinc</keyword>
<gene>
    <name evidence="6" type="ORF">Hypma_016051</name>
</gene>
<dbReference type="PROSITE" id="PS51891">
    <property type="entry name" value="CENP_V_GFA"/>
    <property type="match status" value="1"/>
</dbReference>
<dbReference type="STRING" id="39966.A0A369KB93"/>
<accession>A0A369KB93</accession>
<evidence type="ECO:0000256" key="1">
    <source>
        <dbReference type="ARBA" id="ARBA00005495"/>
    </source>
</evidence>
<dbReference type="Pfam" id="PF04828">
    <property type="entry name" value="GFA"/>
    <property type="match status" value="1"/>
</dbReference>
<dbReference type="OrthoDB" id="9970124at2759"/>
<proteinExistence type="inferred from homology"/>
<dbReference type="Proteomes" id="UP000076154">
    <property type="component" value="Unassembled WGS sequence"/>
</dbReference>
<dbReference type="PANTHER" id="PTHR33337">
    <property type="entry name" value="GFA DOMAIN-CONTAINING PROTEIN"/>
    <property type="match status" value="1"/>
</dbReference>
<keyword evidence="4" id="KW-0456">Lyase</keyword>